<organism evidence="3 4">
    <name type="scientific">Mycobacterium asiaticum</name>
    <dbReference type="NCBI Taxonomy" id="1790"/>
    <lineage>
        <taxon>Bacteria</taxon>
        <taxon>Bacillati</taxon>
        <taxon>Actinomycetota</taxon>
        <taxon>Actinomycetes</taxon>
        <taxon>Mycobacteriales</taxon>
        <taxon>Mycobacteriaceae</taxon>
        <taxon>Mycobacterium</taxon>
    </lineage>
</organism>
<comment type="caution">
    <text evidence="3">The sequence shown here is derived from an EMBL/GenBank/DDBJ whole genome shotgun (WGS) entry which is preliminary data.</text>
</comment>
<feature type="repeat" description="TPR" evidence="1">
    <location>
        <begin position="145"/>
        <end position="178"/>
    </location>
</feature>
<dbReference type="SMART" id="SM00028">
    <property type="entry name" value="TPR"/>
    <property type="match status" value="2"/>
</dbReference>
<keyword evidence="1" id="KW-0802">TPR repeat</keyword>
<proteinExistence type="predicted"/>
<feature type="transmembrane region" description="Helical" evidence="2">
    <location>
        <begin position="260"/>
        <end position="278"/>
    </location>
</feature>
<accession>A0A1A3P918</accession>
<feature type="transmembrane region" description="Helical" evidence="2">
    <location>
        <begin position="322"/>
        <end position="340"/>
    </location>
</feature>
<dbReference type="InterPro" id="IPR011990">
    <property type="entry name" value="TPR-like_helical_dom_sf"/>
</dbReference>
<dbReference type="Pfam" id="PF13432">
    <property type="entry name" value="TPR_16"/>
    <property type="match status" value="1"/>
</dbReference>
<dbReference type="AlphaFoldDB" id="A0A1A3P918"/>
<dbReference type="RefSeq" id="WP_065142508.1">
    <property type="nucleotide sequence ID" value="NZ_LZLS01000023.1"/>
</dbReference>
<name>A0A1A3P918_MYCAS</name>
<feature type="transmembrane region" description="Helical" evidence="2">
    <location>
        <begin position="227"/>
        <end position="248"/>
    </location>
</feature>
<dbReference type="Pfam" id="PF13414">
    <property type="entry name" value="TPR_11"/>
    <property type="match status" value="1"/>
</dbReference>
<keyword evidence="2" id="KW-0812">Transmembrane</keyword>
<dbReference type="EMBL" id="LZLS01000023">
    <property type="protein sequence ID" value="OBK30656.1"/>
    <property type="molecule type" value="Genomic_DNA"/>
</dbReference>
<dbReference type="PROSITE" id="PS50005">
    <property type="entry name" value="TPR"/>
    <property type="match status" value="1"/>
</dbReference>
<feature type="transmembrane region" description="Helical" evidence="2">
    <location>
        <begin position="299"/>
        <end position="316"/>
    </location>
</feature>
<protein>
    <submittedName>
        <fullName evidence="3">Uncharacterized protein</fullName>
    </submittedName>
</protein>
<reference evidence="3 4" key="1">
    <citation type="submission" date="2016-06" db="EMBL/GenBank/DDBJ databases">
        <authorList>
            <person name="Kjaerup R.B."/>
            <person name="Dalgaard T.S."/>
            <person name="Juul-Madsen H.R."/>
        </authorList>
    </citation>
    <scope>NUCLEOTIDE SEQUENCE [LARGE SCALE GENOMIC DNA]</scope>
    <source>
        <strain evidence="3 4">1165133.8</strain>
    </source>
</reference>
<gene>
    <name evidence="3" type="ORF">A5634_15285</name>
</gene>
<keyword evidence="2" id="KW-1133">Transmembrane helix</keyword>
<evidence type="ECO:0000256" key="1">
    <source>
        <dbReference type="PROSITE-ProRule" id="PRU00339"/>
    </source>
</evidence>
<evidence type="ECO:0000256" key="2">
    <source>
        <dbReference type="SAM" id="Phobius"/>
    </source>
</evidence>
<keyword evidence="2" id="KW-0472">Membrane</keyword>
<evidence type="ECO:0000313" key="4">
    <source>
        <dbReference type="Proteomes" id="UP000093928"/>
    </source>
</evidence>
<dbReference type="InterPro" id="IPR019734">
    <property type="entry name" value="TPR_rpt"/>
</dbReference>
<sequence>MAGSGPEPVAEAIVVAEAYINSKNYERARDVLRGVLAEHPSDPTLLAHNARAEYLIGNHNEAALSAYAALSAAPLDELAMRIYALSLDGQGRGQEALWMAWRTVTTHPNEVLSHRLYARVLQKAHRPRDALIEVDEAMRLGPADVDTLVLRGSILHDLGRLPESSAAYEQALALDPRSAEALNNLAVNRLRGGKFGHALRGFLGAAGSDPTLGNLFRRNIGAVVTRMLRIVTPVAVGLSVFVAFVGSAHSDGHSTVVPRVLTGIVTAVLVGILVWLFRSIPRRVLVSVLRDRLYVGARLVHALLAVVLGVVVVAFGGSAWTIVAGVLLAVVGLFLVRYGLAFGL</sequence>
<dbReference type="Proteomes" id="UP000093928">
    <property type="component" value="Unassembled WGS sequence"/>
</dbReference>
<dbReference type="Gene3D" id="1.25.40.10">
    <property type="entry name" value="Tetratricopeptide repeat domain"/>
    <property type="match status" value="1"/>
</dbReference>
<evidence type="ECO:0000313" key="3">
    <source>
        <dbReference type="EMBL" id="OBK30656.1"/>
    </source>
</evidence>
<dbReference type="OrthoDB" id="4522719at2"/>
<dbReference type="SUPFAM" id="SSF48452">
    <property type="entry name" value="TPR-like"/>
    <property type="match status" value="1"/>
</dbReference>